<dbReference type="InterPro" id="IPR013785">
    <property type="entry name" value="Aldolase_TIM"/>
</dbReference>
<evidence type="ECO:0000256" key="3">
    <source>
        <dbReference type="ARBA" id="ARBA00004939"/>
    </source>
</evidence>
<keyword evidence="8 9" id="KW-0413">Isomerase</keyword>
<dbReference type="Pfam" id="PF00121">
    <property type="entry name" value="TIM"/>
    <property type="match status" value="1"/>
</dbReference>
<feature type="active site" description="Electrophile" evidence="9">
    <location>
        <position position="91"/>
    </location>
</feature>
<dbReference type="FunFam" id="3.20.20.70:FF:000016">
    <property type="entry name" value="Triosephosphate isomerase"/>
    <property type="match status" value="1"/>
</dbReference>
<evidence type="ECO:0000256" key="2">
    <source>
        <dbReference type="ARBA" id="ARBA00004680"/>
    </source>
</evidence>
<sequence length="243" mass="25121">MRQLIAGNWKMFGRLTDVTPFAEAMRAAPAHVDLLVCPPFTLLERFATALEGGQMALGAQNCHANPQGAHTGDIAAPMLVDAGAAYVILGHSERRNDHGENNAVIRAKTESAIAAGLIPIVCVGETEGEREAGEAEHVVRSQLQHSLPPGFAGVVAYEPVWAIGTGRTPTEDDVKSMHAAIRAALAAQLGQDGAKIRILYGGSVKPGNAASLLALPEVGGALVGGASLKAEDFLAIANAAPRG</sequence>
<dbReference type="PROSITE" id="PS51440">
    <property type="entry name" value="TIM_2"/>
    <property type="match status" value="1"/>
</dbReference>
<feature type="binding site" evidence="9">
    <location>
        <position position="203"/>
    </location>
    <ligand>
        <name>substrate</name>
    </ligand>
</feature>
<dbReference type="GO" id="GO:0046166">
    <property type="term" value="P:glyceraldehyde-3-phosphate biosynthetic process"/>
    <property type="evidence" value="ECO:0007669"/>
    <property type="project" value="TreeGrafter"/>
</dbReference>
<dbReference type="GO" id="GO:0004807">
    <property type="term" value="F:triose-phosphate isomerase activity"/>
    <property type="evidence" value="ECO:0007669"/>
    <property type="project" value="UniProtKB-UniRule"/>
</dbReference>
<comment type="similarity">
    <text evidence="4 9 10">Belongs to the triosephosphate isomerase family.</text>
</comment>
<evidence type="ECO:0000256" key="4">
    <source>
        <dbReference type="ARBA" id="ARBA00007422"/>
    </source>
</evidence>
<comment type="subcellular location">
    <subcellularLocation>
        <location evidence="9 10">Cytoplasm</location>
    </subcellularLocation>
</comment>
<feature type="binding site" evidence="9">
    <location>
        <begin position="224"/>
        <end position="225"/>
    </location>
    <ligand>
        <name>substrate</name>
    </ligand>
</feature>
<evidence type="ECO:0000256" key="1">
    <source>
        <dbReference type="ARBA" id="ARBA00000148"/>
    </source>
</evidence>
<comment type="pathway">
    <text evidence="3">Carbohydrate metabolism; erythritol degradation.</text>
</comment>
<protein>
    <recommendedName>
        <fullName evidence="9 10">Triosephosphate isomerase</fullName>
        <shortName evidence="9">TIM</shortName>
        <shortName evidence="9">TPI</shortName>
        <ecNumber evidence="9 10">5.3.1.1</ecNumber>
    </recommendedName>
    <alternativeName>
        <fullName evidence="9">Triose-phosphate isomerase</fullName>
    </alternativeName>
</protein>
<dbReference type="UniPathway" id="UPA01066"/>
<dbReference type="OrthoDB" id="9809429at2"/>
<name>A0A0D6PFV0_9PROT</name>
<comment type="function">
    <text evidence="9">Involved in the gluconeogenesis. Catalyzes stereospecifically the conversion of dihydroxyacetone phosphate (DHAP) to D-glyceraldehyde-3-phosphate (G3P).</text>
</comment>
<feature type="binding site" evidence="9">
    <location>
        <begin position="8"/>
        <end position="10"/>
    </location>
    <ligand>
        <name>substrate</name>
    </ligand>
</feature>
<dbReference type="PANTHER" id="PTHR21139">
    <property type="entry name" value="TRIOSEPHOSPHATE ISOMERASE"/>
    <property type="match status" value="1"/>
</dbReference>
<dbReference type="NCBIfam" id="TIGR00419">
    <property type="entry name" value="tim"/>
    <property type="match status" value="1"/>
</dbReference>
<dbReference type="GO" id="GO:0006094">
    <property type="term" value="P:gluconeogenesis"/>
    <property type="evidence" value="ECO:0007669"/>
    <property type="project" value="UniProtKB-UniRule"/>
</dbReference>
<dbReference type="UniPathway" id="UPA00138"/>
<evidence type="ECO:0000256" key="10">
    <source>
        <dbReference type="RuleBase" id="RU363013"/>
    </source>
</evidence>
<dbReference type="Proteomes" id="UP000032668">
    <property type="component" value="Unassembled WGS sequence"/>
</dbReference>
<proteinExistence type="inferred from homology"/>
<dbReference type="CDD" id="cd00311">
    <property type="entry name" value="TIM"/>
    <property type="match status" value="1"/>
</dbReference>
<comment type="catalytic activity">
    <reaction evidence="9 10">
        <text>D-glyceraldehyde 3-phosphate = dihydroxyacetone phosphate</text>
        <dbReference type="Rhea" id="RHEA:18585"/>
        <dbReference type="ChEBI" id="CHEBI:57642"/>
        <dbReference type="ChEBI" id="CHEBI:59776"/>
        <dbReference type="EC" id="5.3.1.1"/>
    </reaction>
</comment>
<dbReference type="EC" id="5.3.1.1" evidence="9 10"/>
<dbReference type="InterPro" id="IPR035990">
    <property type="entry name" value="TIM_sf"/>
</dbReference>
<dbReference type="PANTHER" id="PTHR21139:SF42">
    <property type="entry name" value="TRIOSEPHOSPHATE ISOMERASE"/>
    <property type="match status" value="1"/>
</dbReference>
<keyword evidence="5 9" id="KW-0312">Gluconeogenesis</keyword>
<gene>
    <name evidence="9" type="primary">tpiA</name>
    <name evidence="11" type="ORF">Aam_040_059</name>
</gene>
<dbReference type="GO" id="GO:0005829">
    <property type="term" value="C:cytosol"/>
    <property type="evidence" value="ECO:0007669"/>
    <property type="project" value="TreeGrafter"/>
</dbReference>
<dbReference type="PROSITE" id="PS00171">
    <property type="entry name" value="TIM_1"/>
    <property type="match status" value="1"/>
</dbReference>
<comment type="catalytic activity">
    <reaction evidence="1">
        <text>L-erythrulose 1-phosphate = D-erythrulose 4-phosphate</text>
        <dbReference type="Rhea" id="RHEA:49588"/>
        <dbReference type="ChEBI" id="CHEBI:58002"/>
        <dbReference type="ChEBI" id="CHEBI:90796"/>
        <dbReference type="EC" id="5.3.1.33"/>
    </reaction>
</comment>
<dbReference type="RefSeq" id="WP_048878655.1">
    <property type="nucleotide sequence ID" value="NZ_BANC01000040.1"/>
</dbReference>
<dbReference type="HAMAP" id="MF_00147_B">
    <property type="entry name" value="TIM_B"/>
    <property type="match status" value="1"/>
</dbReference>
<dbReference type="InterPro" id="IPR020861">
    <property type="entry name" value="Triosephosphate_isomerase_AS"/>
</dbReference>
<evidence type="ECO:0000256" key="9">
    <source>
        <dbReference type="HAMAP-Rule" id="MF_00147"/>
    </source>
</evidence>
<evidence type="ECO:0000313" key="11">
    <source>
        <dbReference type="EMBL" id="GAN80231.1"/>
    </source>
</evidence>
<dbReference type="InterPro" id="IPR000652">
    <property type="entry name" value="Triosephosphate_isomerase"/>
</dbReference>
<dbReference type="GO" id="GO:0006096">
    <property type="term" value="P:glycolytic process"/>
    <property type="evidence" value="ECO:0007669"/>
    <property type="project" value="UniProtKB-UniRule"/>
</dbReference>
<organism evidence="11 12">
    <name type="scientific">Acidocella aminolytica 101 = DSM 11237</name>
    <dbReference type="NCBI Taxonomy" id="1120923"/>
    <lineage>
        <taxon>Bacteria</taxon>
        <taxon>Pseudomonadati</taxon>
        <taxon>Pseudomonadota</taxon>
        <taxon>Alphaproteobacteria</taxon>
        <taxon>Acetobacterales</taxon>
        <taxon>Acidocellaceae</taxon>
        <taxon>Acidocella</taxon>
    </lineage>
</organism>
<dbReference type="STRING" id="1120923.SAMN02746095_02778"/>
<comment type="subunit">
    <text evidence="9 10">Homodimer.</text>
</comment>
<keyword evidence="12" id="KW-1185">Reference proteome</keyword>
<reference evidence="11 12" key="1">
    <citation type="submission" date="2012-11" db="EMBL/GenBank/DDBJ databases">
        <title>Whole genome sequence of Acidocella aminolytica 101 = DSM 11237.</title>
        <authorList>
            <person name="Azuma Y."/>
            <person name="Higashiura N."/>
            <person name="Hirakawa H."/>
            <person name="Matsushita K."/>
        </authorList>
    </citation>
    <scope>NUCLEOTIDE SEQUENCE [LARGE SCALE GENOMIC DNA]</scope>
    <source>
        <strain evidence="12">101 / DSM 11237</strain>
    </source>
</reference>
<feature type="binding site" evidence="9">
    <location>
        <position position="164"/>
    </location>
    <ligand>
        <name>substrate</name>
    </ligand>
</feature>
<dbReference type="Gene3D" id="3.20.20.70">
    <property type="entry name" value="Aldolase class I"/>
    <property type="match status" value="1"/>
</dbReference>
<dbReference type="EMBL" id="BANC01000040">
    <property type="protein sequence ID" value="GAN80231.1"/>
    <property type="molecule type" value="Genomic_DNA"/>
</dbReference>
<keyword evidence="6 9" id="KW-0963">Cytoplasm</keyword>
<feature type="active site" description="Proton acceptor" evidence="9">
    <location>
        <position position="158"/>
    </location>
</feature>
<evidence type="ECO:0000256" key="8">
    <source>
        <dbReference type="ARBA" id="ARBA00023235"/>
    </source>
</evidence>
<evidence type="ECO:0000256" key="5">
    <source>
        <dbReference type="ARBA" id="ARBA00022432"/>
    </source>
</evidence>
<comment type="caution">
    <text evidence="11">The sequence shown here is derived from an EMBL/GenBank/DDBJ whole genome shotgun (WGS) entry which is preliminary data.</text>
</comment>
<dbReference type="InterPro" id="IPR022896">
    <property type="entry name" value="TrioseP_Isoase_bac/euk"/>
</dbReference>
<evidence type="ECO:0000256" key="6">
    <source>
        <dbReference type="ARBA" id="ARBA00022490"/>
    </source>
</evidence>
<comment type="pathway">
    <text evidence="2 9 10">Carbohydrate degradation; glycolysis; D-glyceraldehyde 3-phosphate from glycerone phosphate: step 1/1.</text>
</comment>
<keyword evidence="7 9" id="KW-0324">Glycolysis</keyword>
<accession>A0A0D6PFV0</accession>
<dbReference type="SUPFAM" id="SSF51351">
    <property type="entry name" value="Triosephosphate isomerase (TIM)"/>
    <property type="match status" value="1"/>
</dbReference>
<dbReference type="UniPathway" id="UPA00109">
    <property type="reaction ID" value="UER00189"/>
</dbReference>
<dbReference type="GO" id="GO:0019563">
    <property type="term" value="P:glycerol catabolic process"/>
    <property type="evidence" value="ECO:0007669"/>
    <property type="project" value="TreeGrafter"/>
</dbReference>
<comment type="pathway">
    <text evidence="9 10">Carbohydrate biosynthesis; gluconeogenesis.</text>
</comment>
<dbReference type="AlphaFoldDB" id="A0A0D6PFV0"/>
<evidence type="ECO:0000313" key="12">
    <source>
        <dbReference type="Proteomes" id="UP000032668"/>
    </source>
</evidence>
<evidence type="ECO:0000256" key="7">
    <source>
        <dbReference type="ARBA" id="ARBA00023152"/>
    </source>
</evidence>